<evidence type="ECO:0000313" key="1">
    <source>
        <dbReference type="EMBL" id="PFH48738.1"/>
    </source>
</evidence>
<evidence type="ECO:0000313" key="2">
    <source>
        <dbReference type="Proteomes" id="UP000242287"/>
    </source>
</evidence>
<gene>
    <name evidence="1" type="ORF">AMATHDRAFT_49292</name>
</gene>
<name>A0A2A9NF92_9AGAR</name>
<dbReference type="EMBL" id="KZ302052">
    <property type="protein sequence ID" value="PFH48738.1"/>
    <property type="molecule type" value="Genomic_DNA"/>
</dbReference>
<protein>
    <submittedName>
        <fullName evidence="1">Uncharacterized protein</fullName>
    </submittedName>
</protein>
<accession>A0A2A9NF92</accession>
<organism evidence="1 2">
    <name type="scientific">Amanita thiersii Skay4041</name>
    <dbReference type="NCBI Taxonomy" id="703135"/>
    <lineage>
        <taxon>Eukaryota</taxon>
        <taxon>Fungi</taxon>
        <taxon>Dikarya</taxon>
        <taxon>Basidiomycota</taxon>
        <taxon>Agaricomycotina</taxon>
        <taxon>Agaricomycetes</taxon>
        <taxon>Agaricomycetidae</taxon>
        <taxon>Agaricales</taxon>
        <taxon>Pluteineae</taxon>
        <taxon>Amanitaceae</taxon>
        <taxon>Amanita</taxon>
    </lineage>
</organism>
<dbReference type="AlphaFoldDB" id="A0A2A9NF92"/>
<dbReference type="OrthoDB" id="3133286at2759"/>
<dbReference type="Proteomes" id="UP000242287">
    <property type="component" value="Unassembled WGS sequence"/>
</dbReference>
<proteinExistence type="predicted"/>
<sequence length="189" mass="22356">MSLTRKDIRTVARRSVKALEDYGHECCLFGSVACYLWGMENRDPNFYLVPGKSRHKRYHVLWYTLRRGVHCKVDIVTPNTTELNIPDIPLDTIDVIRNIPVMSFLPLLLLKLQGWDDHRNIDKTHMRAKIPQDKADLKELLTMLDANDKLRKNKWLPSWFAKLARARVREFVNKYPYKEESWSYIGFHV</sequence>
<reference evidence="1 2" key="1">
    <citation type="submission" date="2014-02" db="EMBL/GenBank/DDBJ databases">
        <title>Transposable element dynamics among asymbiotic and ectomycorrhizal Amanita fungi.</title>
        <authorList>
            <consortium name="DOE Joint Genome Institute"/>
            <person name="Hess J."/>
            <person name="Skrede I."/>
            <person name="Wolfe B."/>
            <person name="LaButti K."/>
            <person name="Ohm R.A."/>
            <person name="Grigoriev I.V."/>
            <person name="Pringle A."/>
        </authorList>
    </citation>
    <scope>NUCLEOTIDE SEQUENCE [LARGE SCALE GENOMIC DNA]</scope>
    <source>
        <strain evidence="1 2">SKay4041</strain>
    </source>
</reference>
<keyword evidence="2" id="KW-1185">Reference proteome</keyword>